<feature type="binding site" evidence="10">
    <location>
        <position position="274"/>
    </location>
    <ligand>
        <name>substrate</name>
    </ligand>
</feature>
<dbReference type="PANTHER" id="PTHR23100:SF0">
    <property type="entry name" value="ARGININE BIOSYNTHESIS BIFUNCTIONAL PROTEIN ARGJ, MITOCHONDRIAL"/>
    <property type="match status" value="1"/>
</dbReference>
<dbReference type="PANTHER" id="PTHR23100">
    <property type="entry name" value="ARGININE BIOSYNTHESIS BIFUNCTIONAL PROTEIN ARGJ"/>
    <property type="match status" value="1"/>
</dbReference>
<dbReference type="Pfam" id="PF01960">
    <property type="entry name" value="ArgJ"/>
    <property type="match status" value="1"/>
</dbReference>
<dbReference type="GO" id="GO:0006592">
    <property type="term" value="P:ornithine biosynthetic process"/>
    <property type="evidence" value="ECO:0007669"/>
    <property type="project" value="TreeGrafter"/>
</dbReference>
<comment type="catalytic activity">
    <reaction evidence="10">
        <text>L-glutamate + acetyl-CoA = N-acetyl-L-glutamate + CoA + H(+)</text>
        <dbReference type="Rhea" id="RHEA:24292"/>
        <dbReference type="ChEBI" id="CHEBI:15378"/>
        <dbReference type="ChEBI" id="CHEBI:29985"/>
        <dbReference type="ChEBI" id="CHEBI:44337"/>
        <dbReference type="ChEBI" id="CHEBI:57287"/>
        <dbReference type="ChEBI" id="CHEBI:57288"/>
        <dbReference type="EC" id="2.3.1.1"/>
    </reaction>
</comment>
<comment type="pathway">
    <text evidence="10">Amino-acid biosynthesis; L-arginine biosynthesis; N(2)-acetyl-L-ornithine from L-glutamate: step 1/4.</text>
</comment>
<evidence type="ECO:0000256" key="4">
    <source>
        <dbReference type="ARBA" id="ARBA00022605"/>
    </source>
</evidence>
<keyword evidence="4 10" id="KW-0028">Amino-acid biosynthesis</keyword>
<dbReference type="GO" id="GO:0006526">
    <property type="term" value="P:L-arginine biosynthetic process"/>
    <property type="evidence" value="ECO:0007669"/>
    <property type="project" value="UniProtKB-UniRule"/>
</dbReference>
<dbReference type="Gene3D" id="3.60.70.12">
    <property type="entry name" value="L-amino peptidase D-ALA esterase/amidase"/>
    <property type="match status" value="1"/>
</dbReference>
<comment type="catalytic activity">
    <reaction evidence="9 10">
        <text>N(2)-acetyl-L-ornithine + L-glutamate = N-acetyl-L-glutamate + L-ornithine</text>
        <dbReference type="Rhea" id="RHEA:15349"/>
        <dbReference type="ChEBI" id="CHEBI:29985"/>
        <dbReference type="ChEBI" id="CHEBI:44337"/>
        <dbReference type="ChEBI" id="CHEBI:46911"/>
        <dbReference type="ChEBI" id="CHEBI:57805"/>
        <dbReference type="EC" id="2.3.1.35"/>
    </reaction>
</comment>
<feature type="chain" id="PRO_5023320293" description="Arginine biosynthesis bifunctional protein ArgJ alpha chain" evidence="10">
    <location>
        <begin position="1"/>
        <end position="187"/>
    </location>
</feature>
<comment type="subunit">
    <text evidence="2 10">Heterotetramer of two alpha and two beta chains.</text>
</comment>
<evidence type="ECO:0000256" key="6">
    <source>
        <dbReference type="ARBA" id="ARBA00022813"/>
    </source>
</evidence>
<keyword evidence="5 10" id="KW-0808">Transferase</keyword>
<evidence type="ECO:0000256" key="8">
    <source>
        <dbReference type="ARBA" id="ARBA00023315"/>
    </source>
</evidence>
<feature type="site" description="Cleavage; by autolysis" evidence="10">
    <location>
        <begin position="187"/>
        <end position="188"/>
    </location>
</feature>
<dbReference type="RefSeq" id="WP_031589433.1">
    <property type="nucleotide sequence ID" value="NZ_JNKN01000022.1"/>
</dbReference>
<dbReference type="FunFam" id="3.10.20.340:FF:000001">
    <property type="entry name" value="Arginine biosynthesis bifunctional protein ArgJ, chloroplastic"/>
    <property type="match status" value="1"/>
</dbReference>
<dbReference type="NCBIfam" id="NF003802">
    <property type="entry name" value="PRK05388.1"/>
    <property type="match status" value="1"/>
</dbReference>
<feature type="binding site" evidence="10">
    <location>
        <position position="188"/>
    </location>
    <ligand>
        <name>substrate</name>
    </ligand>
</feature>
<gene>
    <name evidence="10" type="primary">argJ</name>
    <name evidence="11" type="ORF">IV49_GL000594</name>
</gene>
<dbReference type="HAMAP" id="MF_01106">
    <property type="entry name" value="ArgJ"/>
    <property type="match status" value="1"/>
</dbReference>
<dbReference type="PATRIC" id="fig|1410657.5.peg.619"/>
<dbReference type="EC" id="2.3.1.35" evidence="10"/>
<dbReference type="EC" id="2.3.1.1" evidence="10"/>
<comment type="caution">
    <text evidence="11">The sequence shown here is derived from an EMBL/GenBank/DDBJ whole genome shotgun (WGS) entry which is preliminary data.</text>
</comment>
<evidence type="ECO:0000256" key="5">
    <source>
        <dbReference type="ARBA" id="ARBA00022679"/>
    </source>
</evidence>
<dbReference type="CDD" id="cd02152">
    <property type="entry name" value="OAT"/>
    <property type="match status" value="1"/>
</dbReference>
<evidence type="ECO:0000256" key="7">
    <source>
        <dbReference type="ARBA" id="ARBA00023268"/>
    </source>
</evidence>
<dbReference type="InterPro" id="IPR016117">
    <property type="entry name" value="ArgJ-like_dom_sf"/>
</dbReference>
<dbReference type="Proteomes" id="UP000051841">
    <property type="component" value="Unassembled WGS sequence"/>
</dbReference>
<keyword evidence="7 10" id="KW-0511">Multifunctional enzyme</keyword>
<dbReference type="UniPathway" id="UPA00068">
    <property type="reaction ID" value="UER00106"/>
</dbReference>
<keyword evidence="6 10" id="KW-0068">Autocatalytic cleavage</keyword>
<evidence type="ECO:0000313" key="11">
    <source>
        <dbReference type="EMBL" id="KRN49893.1"/>
    </source>
</evidence>
<evidence type="ECO:0000256" key="10">
    <source>
        <dbReference type="HAMAP-Rule" id="MF_01106"/>
    </source>
</evidence>
<feature type="binding site" evidence="10">
    <location>
        <position position="177"/>
    </location>
    <ligand>
        <name>substrate</name>
    </ligand>
</feature>
<evidence type="ECO:0000256" key="3">
    <source>
        <dbReference type="ARBA" id="ARBA00022571"/>
    </source>
</evidence>
<proteinExistence type="inferred from homology"/>
<protein>
    <recommendedName>
        <fullName evidence="10">Arginine biosynthesis bifunctional protein ArgJ</fullName>
    </recommendedName>
    <domain>
        <recommendedName>
            <fullName evidence="10">Glutamate N-acetyltransferase</fullName>
            <ecNumber evidence="10">2.3.1.35</ecNumber>
        </recommendedName>
        <alternativeName>
            <fullName evidence="10">Ornithine acetyltransferase</fullName>
            <shortName evidence="10">OATase</shortName>
        </alternativeName>
        <alternativeName>
            <fullName evidence="10">Ornithine transacetylase</fullName>
        </alternativeName>
    </domain>
    <domain>
        <recommendedName>
            <fullName evidence="10">Amino-acid acetyltransferase</fullName>
            <ecNumber evidence="10">2.3.1.1</ecNumber>
        </recommendedName>
        <alternativeName>
            <fullName evidence="10">N-acetylglutamate synthase</fullName>
            <shortName evidence="10">AGSase</shortName>
        </alternativeName>
    </domain>
    <component>
        <recommendedName>
            <fullName evidence="10">Arginine biosynthesis bifunctional protein ArgJ alpha chain</fullName>
        </recommendedName>
    </component>
    <component>
        <recommendedName>
            <fullName evidence="10">Arginine biosynthesis bifunctional protein ArgJ beta chain</fullName>
        </recommendedName>
    </component>
</protein>
<keyword evidence="12" id="KW-1185">Reference proteome</keyword>
<feature type="binding site" evidence="10">
    <location>
        <position position="405"/>
    </location>
    <ligand>
        <name>substrate</name>
    </ligand>
</feature>
<evidence type="ECO:0000256" key="2">
    <source>
        <dbReference type="ARBA" id="ARBA00011475"/>
    </source>
</evidence>
<feature type="binding site" evidence="10">
    <location>
        <position position="151"/>
    </location>
    <ligand>
        <name>substrate</name>
    </ligand>
</feature>
<feature type="chain" id="PRO_5023320292" description="Arginine biosynthesis bifunctional protein ArgJ beta chain" evidence="10">
    <location>
        <begin position="188"/>
        <end position="405"/>
    </location>
</feature>
<dbReference type="GO" id="GO:0005737">
    <property type="term" value="C:cytoplasm"/>
    <property type="evidence" value="ECO:0007669"/>
    <property type="project" value="UniProtKB-SubCell"/>
</dbReference>
<keyword evidence="10" id="KW-0963">Cytoplasm</keyword>
<comment type="function">
    <text evidence="10">Catalyzes two activities which are involved in the cyclic version of arginine biosynthesis: the synthesis of N-acetylglutamate from glutamate and acetyl-CoA as the acetyl donor, and of ornithine by transacetylation between N(2)-acetylornithine and glutamate.</text>
</comment>
<comment type="subcellular location">
    <subcellularLocation>
        <location evidence="10">Cytoplasm</location>
    </subcellularLocation>
</comment>
<comment type="pathway">
    <text evidence="10">Amino-acid biosynthesis; L-arginine biosynthesis; L-ornithine and N-acetyl-L-glutamate from L-glutamate and N(2)-acetyl-L-ornithine (cyclic): step 1/1.</text>
</comment>
<organism evidence="11 12">
    <name type="scientific">Kandleria vitulina DSM 20405</name>
    <dbReference type="NCBI Taxonomy" id="1410657"/>
    <lineage>
        <taxon>Bacteria</taxon>
        <taxon>Bacillati</taxon>
        <taxon>Bacillota</taxon>
        <taxon>Erysipelotrichia</taxon>
        <taxon>Erysipelotrichales</taxon>
        <taxon>Coprobacillaceae</taxon>
        <taxon>Kandleria</taxon>
    </lineage>
</organism>
<evidence type="ECO:0000256" key="1">
    <source>
        <dbReference type="ARBA" id="ARBA00006774"/>
    </source>
</evidence>
<dbReference type="GO" id="GO:0004358">
    <property type="term" value="F:L-glutamate N-acetyltransferase activity, acting on acetyl-L-ornithine as donor"/>
    <property type="evidence" value="ECO:0007669"/>
    <property type="project" value="UniProtKB-UniRule"/>
</dbReference>
<dbReference type="FunFam" id="3.60.70.12:FF:000001">
    <property type="entry name" value="Arginine biosynthesis bifunctional protein ArgJ, chloroplastic"/>
    <property type="match status" value="1"/>
</dbReference>
<evidence type="ECO:0000256" key="9">
    <source>
        <dbReference type="ARBA" id="ARBA00049439"/>
    </source>
</evidence>
<accession>A0A0R2HHW1</accession>
<feature type="site" description="Involved in the stabilization of negative charge on the oxyanion by the formation of the oxyanion hole" evidence="10">
    <location>
        <position position="115"/>
    </location>
</feature>
<comment type="similarity">
    <text evidence="1 10">Belongs to the ArgJ family.</text>
</comment>
<reference evidence="11 12" key="1">
    <citation type="journal article" date="2015" name="Genome Announc.">
        <title>Expanding the biotechnology potential of lactobacilli through comparative genomics of 213 strains and associated genera.</title>
        <authorList>
            <person name="Sun Z."/>
            <person name="Harris H.M."/>
            <person name="McCann A."/>
            <person name="Guo C."/>
            <person name="Argimon S."/>
            <person name="Zhang W."/>
            <person name="Yang X."/>
            <person name="Jeffery I.B."/>
            <person name="Cooney J.C."/>
            <person name="Kagawa T.F."/>
            <person name="Liu W."/>
            <person name="Song Y."/>
            <person name="Salvetti E."/>
            <person name="Wrobel A."/>
            <person name="Rasinkangas P."/>
            <person name="Parkhill J."/>
            <person name="Rea M.C."/>
            <person name="O'Sullivan O."/>
            <person name="Ritari J."/>
            <person name="Douillard F.P."/>
            <person name="Paul Ross R."/>
            <person name="Yang R."/>
            <person name="Briner A.E."/>
            <person name="Felis G.E."/>
            <person name="de Vos W.M."/>
            <person name="Barrangou R."/>
            <person name="Klaenhammer T.R."/>
            <person name="Caufield P.W."/>
            <person name="Cui Y."/>
            <person name="Zhang H."/>
            <person name="O'Toole P.W."/>
        </authorList>
    </citation>
    <scope>NUCLEOTIDE SEQUENCE [LARGE SCALE GENOMIC DNA]</scope>
    <source>
        <strain evidence="11 12">DSM 20405</strain>
    </source>
</reference>
<dbReference type="Gene3D" id="3.10.20.340">
    <property type="entry name" value="ArgJ beta chain, C-terminal domain"/>
    <property type="match status" value="1"/>
</dbReference>
<dbReference type="InterPro" id="IPR002813">
    <property type="entry name" value="Arg_biosynth_ArgJ"/>
</dbReference>
<dbReference type="InterPro" id="IPR042195">
    <property type="entry name" value="ArgJ_beta_C"/>
</dbReference>
<keyword evidence="3 10" id="KW-0055">Arginine biosynthesis</keyword>
<feature type="site" description="Involved in the stabilization of negative charge on the oxyanion by the formation of the oxyanion hole" evidence="10">
    <location>
        <position position="114"/>
    </location>
</feature>
<dbReference type="NCBIfam" id="TIGR00120">
    <property type="entry name" value="ArgJ"/>
    <property type="match status" value="1"/>
</dbReference>
<dbReference type="AlphaFoldDB" id="A0A0R2HHW1"/>
<feature type="active site" description="Nucleophile" evidence="10">
    <location>
        <position position="188"/>
    </location>
</feature>
<sequence>MKNIEGGICAPLGFKAGGVIANIRGKSKTKKDLALIVSDQPCVSVATYTQNKVKGAPLLVTKKHLKNGVAQAIICNSGNANTCNDNGIEIAEGTCQLVADELSLNEEDIIVASTGVIGEKMTLDPFKNHMKELVSSLHDEGSDDAANAIMTTDTVKKEYAVEFDIDGHTCHIGAIAKGSGMIHPNMATMLAFVTSDINISKDLLEPMVREIVDETFNMVSVDGDTSTNDMLVVMCNGMAGNDKIVLKDSAYHQVRDALYSICESLSRGIAKDGEGATKLLTCHVNHARSIKDARIVAKSVITSSLFKSAMFGEDANWGRILCAIGYSDASFDINQVEVSLSSSKGKILVCKEGAGVAFSEDEAAVILHEDEIDIHIDLHDGDHDATAWGCDLTYDYVKINGDYRT</sequence>
<dbReference type="EMBL" id="JQBL01000018">
    <property type="protein sequence ID" value="KRN49893.1"/>
    <property type="molecule type" value="Genomic_DNA"/>
</dbReference>
<evidence type="ECO:0000313" key="12">
    <source>
        <dbReference type="Proteomes" id="UP000051841"/>
    </source>
</evidence>
<name>A0A0R2HHW1_9FIRM</name>
<keyword evidence="8 10" id="KW-0012">Acyltransferase</keyword>
<dbReference type="SUPFAM" id="SSF56266">
    <property type="entry name" value="DmpA/ArgJ-like"/>
    <property type="match status" value="1"/>
</dbReference>
<dbReference type="GO" id="GO:0004042">
    <property type="term" value="F:L-glutamate N-acetyltransferase activity"/>
    <property type="evidence" value="ECO:0007669"/>
    <property type="project" value="UniProtKB-UniRule"/>
</dbReference>
<feature type="binding site" evidence="10">
    <location>
        <position position="400"/>
    </location>
    <ligand>
        <name>substrate</name>
    </ligand>
</feature>